<feature type="domain" description="Cadherin" evidence="8">
    <location>
        <begin position="227"/>
        <end position="325"/>
    </location>
</feature>
<feature type="domain" description="Cadherin" evidence="8">
    <location>
        <begin position="337"/>
        <end position="443"/>
    </location>
</feature>
<evidence type="ECO:0000259" key="7">
    <source>
        <dbReference type="PROSITE" id="PS50026"/>
    </source>
</evidence>
<dbReference type="SMART" id="SM00179">
    <property type="entry name" value="EGF_CA"/>
    <property type="match status" value="4"/>
</dbReference>
<feature type="domain" description="Cadherin" evidence="8">
    <location>
        <begin position="454"/>
        <end position="545"/>
    </location>
</feature>
<keyword evidence="4" id="KW-0106">Calcium</keyword>
<dbReference type="Pfam" id="PF00028">
    <property type="entry name" value="Cadherin"/>
    <property type="match status" value="5"/>
</dbReference>
<feature type="disulfide bond" evidence="5">
    <location>
        <begin position="1239"/>
        <end position="1249"/>
    </location>
</feature>
<dbReference type="PANTHER" id="PTHR24026">
    <property type="entry name" value="FAT ATYPICAL CADHERIN-RELATED"/>
    <property type="match status" value="1"/>
</dbReference>
<dbReference type="InterPro" id="IPR000742">
    <property type="entry name" value="EGF"/>
</dbReference>
<dbReference type="PRINTS" id="PR00205">
    <property type="entry name" value="CADHERIN"/>
</dbReference>
<keyword evidence="10" id="KW-1185">Reference proteome</keyword>
<proteinExistence type="predicted"/>
<evidence type="ECO:0000259" key="8">
    <source>
        <dbReference type="PROSITE" id="PS50268"/>
    </source>
</evidence>
<dbReference type="InterPro" id="IPR000152">
    <property type="entry name" value="EGF-type_Asp/Asn_hydroxyl_site"/>
</dbReference>
<evidence type="ECO:0000256" key="1">
    <source>
        <dbReference type="ARBA" id="ARBA00022692"/>
    </source>
</evidence>
<dbReference type="Proteomes" id="UP001159427">
    <property type="component" value="Unassembled WGS sequence"/>
</dbReference>
<evidence type="ECO:0000256" key="2">
    <source>
        <dbReference type="ARBA" id="ARBA00022989"/>
    </source>
</evidence>
<evidence type="ECO:0000313" key="9">
    <source>
        <dbReference type="EMBL" id="CAH3156797.1"/>
    </source>
</evidence>
<evidence type="ECO:0000256" key="4">
    <source>
        <dbReference type="PROSITE-ProRule" id="PRU00043"/>
    </source>
</evidence>
<feature type="domain" description="Cadherin" evidence="8">
    <location>
        <begin position="545"/>
        <end position="651"/>
    </location>
</feature>
<feature type="domain" description="Cadherin" evidence="8">
    <location>
        <begin position="857"/>
        <end position="977"/>
    </location>
</feature>
<evidence type="ECO:0000256" key="6">
    <source>
        <dbReference type="SAM" id="Phobius"/>
    </source>
</evidence>
<dbReference type="SMART" id="SM00112">
    <property type="entry name" value="CA"/>
    <property type="match status" value="10"/>
</dbReference>
<feature type="transmembrane region" description="Helical" evidence="6">
    <location>
        <begin position="1537"/>
        <end position="1559"/>
    </location>
</feature>
<protein>
    <submittedName>
        <fullName evidence="9">Uncharacterized protein</fullName>
    </submittedName>
</protein>
<evidence type="ECO:0000313" key="10">
    <source>
        <dbReference type="Proteomes" id="UP001159427"/>
    </source>
</evidence>
<dbReference type="PROSITE" id="PS01186">
    <property type="entry name" value="EGF_2"/>
    <property type="match status" value="3"/>
</dbReference>
<evidence type="ECO:0000256" key="3">
    <source>
        <dbReference type="ARBA" id="ARBA00023157"/>
    </source>
</evidence>
<feature type="domain" description="Cadherin" evidence="8">
    <location>
        <begin position="1088"/>
        <end position="1204"/>
    </location>
</feature>
<dbReference type="InterPro" id="IPR018097">
    <property type="entry name" value="EGF_Ca-bd_CS"/>
</dbReference>
<dbReference type="SUPFAM" id="SSF57196">
    <property type="entry name" value="EGF/Laminin"/>
    <property type="match status" value="3"/>
</dbReference>
<feature type="domain" description="EGF-like" evidence="7">
    <location>
        <begin position="1194"/>
        <end position="1234"/>
    </location>
</feature>
<organism evidence="9 10">
    <name type="scientific">Porites evermanni</name>
    <dbReference type="NCBI Taxonomy" id="104178"/>
    <lineage>
        <taxon>Eukaryota</taxon>
        <taxon>Metazoa</taxon>
        <taxon>Cnidaria</taxon>
        <taxon>Anthozoa</taxon>
        <taxon>Hexacorallia</taxon>
        <taxon>Scleractinia</taxon>
        <taxon>Fungiina</taxon>
        <taxon>Poritidae</taxon>
        <taxon>Porites</taxon>
    </lineage>
</organism>
<comment type="caution">
    <text evidence="9">The sequence shown here is derived from an EMBL/GenBank/DDBJ whole genome shotgun (WGS) entry which is preliminary data.</text>
</comment>
<dbReference type="SMART" id="SM00181">
    <property type="entry name" value="EGF"/>
    <property type="match status" value="4"/>
</dbReference>
<dbReference type="InterPro" id="IPR015919">
    <property type="entry name" value="Cadherin-like_sf"/>
</dbReference>
<dbReference type="InterPro" id="IPR002126">
    <property type="entry name" value="Cadherin-like_dom"/>
</dbReference>
<reference evidence="9 10" key="1">
    <citation type="submission" date="2022-05" db="EMBL/GenBank/DDBJ databases">
        <authorList>
            <consortium name="Genoscope - CEA"/>
            <person name="William W."/>
        </authorList>
    </citation>
    <scope>NUCLEOTIDE SEQUENCE [LARGE SCALE GENOMIC DNA]</scope>
</reference>
<dbReference type="SUPFAM" id="SSF49313">
    <property type="entry name" value="Cadherin-like"/>
    <property type="match status" value="10"/>
</dbReference>
<feature type="domain" description="Cadherin" evidence="8">
    <location>
        <begin position="976"/>
        <end position="1086"/>
    </location>
</feature>
<feature type="domain" description="Cadherin" evidence="8">
    <location>
        <begin position="12"/>
        <end position="108"/>
    </location>
</feature>
<gene>
    <name evidence="9" type="ORF">PEVE_00002306</name>
</gene>
<feature type="domain" description="Cadherin" evidence="8">
    <location>
        <begin position="766"/>
        <end position="857"/>
    </location>
</feature>
<feature type="domain" description="EGF-like" evidence="7">
    <location>
        <begin position="1311"/>
        <end position="1347"/>
    </location>
</feature>
<dbReference type="EMBL" id="CALNXI010001131">
    <property type="protein sequence ID" value="CAH3156797.1"/>
    <property type="molecule type" value="Genomic_DNA"/>
</dbReference>
<dbReference type="PROSITE" id="PS50268">
    <property type="entry name" value="CADHERIN_2"/>
    <property type="match status" value="11"/>
</dbReference>
<dbReference type="PROSITE" id="PS00010">
    <property type="entry name" value="ASX_HYDROXYL"/>
    <property type="match status" value="2"/>
</dbReference>
<evidence type="ECO:0000256" key="5">
    <source>
        <dbReference type="PROSITE-ProRule" id="PRU00076"/>
    </source>
</evidence>
<feature type="domain" description="Cadherin" evidence="8">
    <location>
        <begin position="658"/>
        <end position="755"/>
    </location>
</feature>
<feature type="domain" description="Cadherin" evidence="8">
    <location>
        <begin position="116"/>
        <end position="219"/>
    </location>
</feature>
<feature type="disulfide bond" evidence="5">
    <location>
        <begin position="1315"/>
        <end position="1325"/>
    </location>
</feature>
<dbReference type="CDD" id="cd11304">
    <property type="entry name" value="Cadherin_repeat"/>
    <property type="match status" value="11"/>
</dbReference>
<dbReference type="InterPro" id="IPR001881">
    <property type="entry name" value="EGF-like_Ca-bd_dom"/>
</dbReference>
<dbReference type="PROSITE" id="PS50026">
    <property type="entry name" value="EGF_3"/>
    <property type="match status" value="4"/>
</dbReference>
<dbReference type="PROSITE" id="PS00022">
    <property type="entry name" value="EGF_1"/>
    <property type="match status" value="1"/>
</dbReference>
<dbReference type="PANTHER" id="PTHR24026:SF126">
    <property type="entry name" value="PROTOCADHERIN FAT 4"/>
    <property type="match status" value="1"/>
</dbReference>
<dbReference type="Pfam" id="PF00008">
    <property type="entry name" value="EGF"/>
    <property type="match status" value="1"/>
</dbReference>
<keyword evidence="5" id="KW-0245">EGF-like domain</keyword>
<dbReference type="Gene3D" id="2.60.40.60">
    <property type="entry name" value="Cadherins"/>
    <property type="match status" value="11"/>
</dbReference>
<feature type="non-terminal residue" evidence="9">
    <location>
        <position position="1626"/>
    </location>
</feature>
<keyword evidence="3 5" id="KW-1015">Disulfide bond</keyword>
<comment type="caution">
    <text evidence="5">Lacks conserved residue(s) required for the propagation of feature annotation.</text>
</comment>
<feature type="domain" description="EGF-like" evidence="7">
    <location>
        <begin position="1273"/>
        <end position="1309"/>
    </location>
</feature>
<accession>A0ABN8Q3Z7</accession>
<sequence>APTGISLSSDAIAENQSPMLIGLFSTADPDNANQVTKRQTFTYTLMGNTAGLPFIIDGDALNSTRSLDFETQSSWNITIRTVDSGDPALSLIKTFQISVVDVNEKPFNITLSNTVIKENSPQDALVGTVSARDPDFNQTLVYTLIDGAGGRFKLDGNKLKVALSNDDCLEIGGDFCKLNYERQNTYKVSVRATDNGNPPQSTEAFLSITLIDVNDRPRNLKLSSNMVKENATIGTKVGQFSATDEDTSQTLQFALIDSDGGRFAVDSSGYLLKANGTDYETDKVHRIVAQVRDSGNPPLEINKTFMVVVENINEAPINISLTPESGQQSFPDNIPKVNENSKTGTTVGTFHALDHDEVQSLKFFLDDDASGKFTVGSSVTCHNNTYIPGVKTKCTAPLKVSGVLDYETSSSEDILVRVTDDSGLFRVQPFKVTILDVNDRPKNITLAGGDTAFIDENLNYGFVGELATIDEDINQTHSYSLINNGGWKFILRQNKIFSSFHANLDYETKSEYSIAVRSRDNGTPRLSIDKTFTIQVRDVNERPTDIILLSSSVQENSPRGTLVSKISVSDPDNNGPRGTWQNHTCRILNIANIPFILNGTSNSLLVAGDLNYEKTKSYNIDLRCRDNGKPPLSVDKTVRVNVTDVNEKPYDITLSNKEVTENAGIVTVGLLDTADPDNEQTVVQTFSYTIVSPAGNIPFVIVSNALNTSRSLDYETKTSWLLEIKSTDNKGKPILILQKHDFIIDFTYVNDRPKNITLAGGDTAFIDENLNYGFVGELATIDEDINQTHSYSLINNGGWKFILRQNKIFSSFHANLDYETKSEYSIAVRSRDNGTPRLSIDKTFTIQVRDVNERPTDIILLSSSVQENSPRGTLVSKISVSDPDNNGPRGTWQNHTCRILNIANIPFILNGTSNSLLVAGDLNYEKTKSYNIDLRCRDNGKPPLSVDKTDVVSIKVLDSNDRPSEIILNSSLSIPVNVTYTVVIAENSPTGTSLTNLSVVDEDVGQQHRCMLLEGENNFYISSLSNGDQLYVINSSFLDYEALHVPAVLMVKIQATDVPVEQTGPPLHVISDVNISIVDVNEPPTDIRLIPDNISIPENVSIGYCIAQITCSNPERSQKINYTLLHHQNTFAIKDSCDDNSSVVNDAKGDLPYLTVKSHLSYNHYRIYEVLIEAEDNGIPPLSFNGTVDVNVTKIDPCWSFPCQENSKCKRVDWQNYTCPCNVGYSGDGRVNCSEIDECLSSPCGKGTCHDYVNYYNCTCPRGYHNGTSCSNMINFCLSNPCQNNATCLMYLNGYNCSCVLGFTGLHCETNIDDCASEPCAEGVCVDGINQFTCNCSGSGFFGTRCQRKPGVCLEESCQDQEICVPPNALKYNSFYCISVDNIVSLSFPEGVDTADQQWQLQLENFTGALTFPMTEVTNDQYDSTDVNAEDIYIISPKLERASKAKRSAPVESNTVDFVILVKADNKLVGVPKKTVLCSINNTCSASAMEESPDNFNYQICEATARRVDYLGISSCVAQEAEDSPLTDNNHFMSKRMYYVIGGTGGLLFIVLAVSLLLCRRNSLTAKERRLIRSQRLRDNTDDETYTDVMYRHHMANQEGEPAAINPIYGITEEEANITMLDNPIY</sequence>
<keyword evidence="6" id="KW-0472">Membrane</keyword>
<feature type="non-terminal residue" evidence="9">
    <location>
        <position position="1"/>
    </location>
</feature>
<dbReference type="PROSITE" id="PS01187">
    <property type="entry name" value="EGF_CA"/>
    <property type="match status" value="1"/>
</dbReference>
<keyword evidence="1 6" id="KW-0812">Transmembrane</keyword>
<keyword evidence="2 6" id="KW-1133">Transmembrane helix</keyword>
<dbReference type="CDD" id="cd00054">
    <property type="entry name" value="EGF_CA"/>
    <property type="match status" value="3"/>
</dbReference>
<name>A0ABN8Q3Z7_9CNID</name>
<dbReference type="Gene3D" id="2.10.25.10">
    <property type="entry name" value="Laminin"/>
    <property type="match status" value="4"/>
</dbReference>
<feature type="domain" description="EGF-like" evidence="7">
    <location>
        <begin position="1235"/>
        <end position="1271"/>
    </location>
</feature>
<feature type="disulfide bond" evidence="5">
    <location>
        <begin position="1299"/>
        <end position="1308"/>
    </location>
</feature>